<dbReference type="PANTHER" id="PTHR48078:SF7">
    <property type="entry name" value="BLL6502 PROTEIN"/>
    <property type="match status" value="1"/>
</dbReference>
<evidence type="ECO:0000256" key="5">
    <source>
        <dbReference type="ARBA" id="ARBA00022898"/>
    </source>
</evidence>
<comment type="cofactor">
    <cofactor evidence="2">
        <name>pyridoxal 5'-phosphate</name>
        <dbReference type="ChEBI" id="CHEBI:597326"/>
    </cofactor>
</comment>
<dbReference type="FunFam" id="3.40.50.1100:FF:000005">
    <property type="entry name" value="Threonine dehydratase catabolic"/>
    <property type="match status" value="1"/>
</dbReference>
<keyword evidence="6" id="KW-0456">Lyase</keyword>
<evidence type="ECO:0000256" key="1">
    <source>
        <dbReference type="ARBA" id="ARBA00001274"/>
    </source>
</evidence>
<evidence type="ECO:0000256" key="7">
    <source>
        <dbReference type="ARBA" id="ARBA00025527"/>
    </source>
</evidence>
<dbReference type="InterPro" id="IPR050147">
    <property type="entry name" value="Ser/Thr_Dehydratase"/>
</dbReference>
<dbReference type="InterPro" id="IPR036052">
    <property type="entry name" value="TrpB-like_PALP_sf"/>
</dbReference>
<feature type="domain" description="Tryptophan synthase beta chain-like PALP" evidence="10">
    <location>
        <begin position="25"/>
        <end position="313"/>
    </location>
</feature>
<comment type="catalytic activity">
    <reaction evidence="1">
        <text>L-threonine = 2-oxobutanoate + NH4(+)</text>
        <dbReference type="Rhea" id="RHEA:22108"/>
        <dbReference type="ChEBI" id="CHEBI:16763"/>
        <dbReference type="ChEBI" id="CHEBI:28938"/>
        <dbReference type="ChEBI" id="CHEBI:57926"/>
        <dbReference type="EC" id="4.3.1.19"/>
    </reaction>
</comment>
<dbReference type="EC" id="4.3.1.19" evidence="4"/>
<keyword evidence="5" id="KW-0663">Pyridoxal phosphate</keyword>
<organism evidence="11 12">
    <name type="scientific">Candidatus Segetimicrobium genomatis</name>
    <dbReference type="NCBI Taxonomy" id="2569760"/>
    <lineage>
        <taxon>Bacteria</taxon>
        <taxon>Bacillati</taxon>
        <taxon>Candidatus Sysuimicrobiota</taxon>
        <taxon>Candidatus Sysuimicrobiia</taxon>
        <taxon>Candidatus Sysuimicrobiales</taxon>
        <taxon>Candidatus Segetimicrobiaceae</taxon>
        <taxon>Candidatus Segetimicrobium</taxon>
    </lineage>
</organism>
<dbReference type="Gene3D" id="3.40.50.1100">
    <property type="match status" value="2"/>
</dbReference>
<accession>A0A537K0T0</accession>
<dbReference type="GO" id="GO:0003941">
    <property type="term" value="F:L-serine ammonia-lyase activity"/>
    <property type="evidence" value="ECO:0007669"/>
    <property type="project" value="TreeGrafter"/>
</dbReference>
<gene>
    <name evidence="11" type="ORF">E6H00_09855</name>
</gene>
<evidence type="ECO:0000256" key="8">
    <source>
        <dbReference type="ARBA" id="ARBA00031427"/>
    </source>
</evidence>
<evidence type="ECO:0000259" key="10">
    <source>
        <dbReference type="Pfam" id="PF00291"/>
    </source>
</evidence>
<evidence type="ECO:0000256" key="4">
    <source>
        <dbReference type="ARBA" id="ARBA00012096"/>
    </source>
</evidence>
<dbReference type="GO" id="GO:0006565">
    <property type="term" value="P:L-serine catabolic process"/>
    <property type="evidence" value="ECO:0007669"/>
    <property type="project" value="TreeGrafter"/>
</dbReference>
<dbReference type="PANTHER" id="PTHR48078">
    <property type="entry name" value="THREONINE DEHYDRATASE, MITOCHONDRIAL-RELATED"/>
    <property type="match status" value="1"/>
</dbReference>
<evidence type="ECO:0000256" key="9">
    <source>
        <dbReference type="SAM" id="MobiDB-lite"/>
    </source>
</evidence>
<dbReference type="InterPro" id="IPR001926">
    <property type="entry name" value="TrpB-like_PALP"/>
</dbReference>
<dbReference type="GO" id="GO:0009097">
    <property type="term" value="P:isoleucine biosynthetic process"/>
    <property type="evidence" value="ECO:0007669"/>
    <property type="project" value="TreeGrafter"/>
</dbReference>
<protein>
    <recommendedName>
        <fullName evidence="4">threonine ammonia-lyase</fullName>
        <ecNumber evidence="4">4.3.1.19</ecNumber>
    </recommendedName>
    <alternativeName>
        <fullName evidence="8">Threonine deaminase</fullName>
    </alternativeName>
</protein>
<evidence type="ECO:0000313" key="11">
    <source>
        <dbReference type="EMBL" id="TMI89398.1"/>
    </source>
</evidence>
<dbReference type="EMBL" id="VBAK01000124">
    <property type="protein sequence ID" value="TMI89398.1"/>
    <property type="molecule type" value="Genomic_DNA"/>
</dbReference>
<evidence type="ECO:0000256" key="2">
    <source>
        <dbReference type="ARBA" id="ARBA00001933"/>
    </source>
</evidence>
<evidence type="ECO:0000256" key="3">
    <source>
        <dbReference type="ARBA" id="ARBA00010869"/>
    </source>
</evidence>
<dbReference type="Proteomes" id="UP000318509">
    <property type="component" value="Unassembled WGS sequence"/>
</dbReference>
<dbReference type="SUPFAM" id="SSF53686">
    <property type="entry name" value="Tryptophan synthase beta subunit-like PLP-dependent enzymes"/>
    <property type="match status" value="1"/>
</dbReference>
<comment type="similarity">
    <text evidence="3">Belongs to the serine/threonine dehydratase family.</text>
</comment>
<dbReference type="Pfam" id="PF00291">
    <property type="entry name" value="PALP"/>
    <property type="match status" value="1"/>
</dbReference>
<feature type="region of interest" description="Disordered" evidence="9">
    <location>
        <begin position="339"/>
        <end position="364"/>
    </location>
</feature>
<dbReference type="GO" id="GO:0004794">
    <property type="term" value="F:threonine deaminase activity"/>
    <property type="evidence" value="ECO:0007669"/>
    <property type="project" value="UniProtKB-EC"/>
</dbReference>
<reference evidence="11 12" key="1">
    <citation type="journal article" date="2019" name="Nat. Microbiol.">
        <title>Mediterranean grassland soil C-N compound turnover is dependent on rainfall and depth, and is mediated by genomically divergent microorganisms.</title>
        <authorList>
            <person name="Diamond S."/>
            <person name="Andeer P.F."/>
            <person name="Li Z."/>
            <person name="Crits-Christoph A."/>
            <person name="Burstein D."/>
            <person name="Anantharaman K."/>
            <person name="Lane K.R."/>
            <person name="Thomas B.C."/>
            <person name="Pan C."/>
            <person name="Northen T.R."/>
            <person name="Banfield J.F."/>
        </authorList>
    </citation>
    <scope>NUCLEOTIDE SEQUENCE [LARGE SCALE GENOMIC DNA]</scope>
    <source>
        <strain evidence="11">NP_3</strain>
    </source>
</reference>
<proteinExistence type="inferred from homology"/>
<evidence type="ECO:0000313" key="12">
    <source>
        <dbReference type="Proteomes" id="UP000318509"/>
    </source>
</evidence>
<dbReference type="CDD" id="cd01562">
    <property type="entry name" value="Thr-dehyd"/>
    <property type="match status" value="1"/>
</dbReference>
<sequence length="364" mass="38753">MMPDETWTGPLPTLHDVYRARRVIAPHLPRTPLIHAPALDRLLGAQVFVKCENLLPTGAFKVRGGITLMSALSPEERRRGVITASTGNHGQSIAYAGHMLGVRVVIGAPRESNPLKVSAMRALGAEVVLEGRDFDEAREWVERTARAEGYRYVHSANEPLLIAGVGTIGLEIMEDLPEVDVIIAPVGAGSGACGHCIAAKAISPRVQVIGVQAEGAAAVYRSLREGRMVSVERIETFAEGLAARVPFALPVTILRGGLDEIVLVSDEELKDAILLLAEAVRQTAEGAGAASTAAALRLGDRLRGRKVALVLSGGNITLETLAGIYRDEARIRRVAERLRARPEERTAGAPPSGEPKAPAARTGR</sequence>
<evidence type="ECO:0000256" key="6">
    <source>
        <dbReference type="ARBA" id="ARBA00023239"/>
    </source>
</evidence>
<dbReference type="GO" id="GO:0006567">
    <property type="term" value="P:L-threonine catabolic process"/>
    <property type="evidence" value="ECO:0007669"/>
    <property type="project" value="TreeGrafter"/>
</dbReference>
<comment type="caution">
    <text evidence="11">The sequence shown here is derived from an EMBL/GenBank/DDBJ whole genome shotgun (WGS) entry which is preliminary data.</text>
</comment>
<dbReference type="AlphaFoldDB" id="A0A537K0T0"/>
<name>A0A537K0T0_9BACT</name>
<comment type="function">
    <text evidence="7">Catalyzes the anaerobic formation of alpha-ketobutyrate and ammonia from threonine in a two-step reaction. The first step involved a dehydration of threonine and a production of enamine intermediates (aminocrotonate), which tautomerizes to its imine form (iminobutyrate). Both intermediates are unstable and short-lived. The second step is the nonenzymatic hydrolysis of the enamine/imine intermediates to form 2-ketobutyrate and free ammonia. In the low water environment of the cell, the second step is accelerated by RidA.</text>
</comment>
<dbReference type="GO" id="GO:0016846">
    <property type="term" value="F:carbon-sulfur lyase activity"/>
    <property type="evidence" value="ECO:0007669"/>
    <property type="project" value="UniProtKB-ARBA"/>
</dbReference>